<dbReference type="InterPro" id="IPR036397">
    <property type="entry name" value="RNaseH_sf"/>
</dbReference>
<feature type="domain" description="Integrase catalytic" evidence="2">
    <location>
        <begin position="218"/>
        <end position="426"/>
    </location>
</feature>
<feature type="region of interest" description="Disordered" evidence="1">
    <location>
        <begin position="1"/>
        <end position="27"/>
    </location>
</feature>
<feature type="compositionally biased region" description="Basic and acidic residues" evidence="1">
    <location>
        <begin position="1"/>
        <end position="14"/>
    </location>
</feature>
<dbReference type="InterPro" id="IPR015378">
    <property type="entry name" value="Transposase-like_Mu_C"/>
</dbReference>
<dbReference type="PROSITE" id="PS50994">
    <property type="entry name" value="INTEGRASE"/>
    <property type="match status" value="1"/>
</dbReference>
<feature type="compositionally biased region" description="Basic and acidic residues" evidence="1">
    <location>
        <begin position="617"/>
        <end position="630"/>
    </location>
</feature>
<dbReference type="RefSeq" id="WP_039462075.1">
    <property type="nucleotide sequence ID" value="NZ_JWLZ01000158.1"/>
</dbReference>
<evidence type="ECO:0000313" key="4">
    <source>
        <dbReference type="Proteomes" id="UP000031278"/>
    </source>
</evidence>
<reference evidence="3 4" key="1">
    <citation type="submission" date="2014-12" db="EMBL/GenBank/DDBJ databases">
        <title>Genome sequencing of Photobacterium gaetbulicola AD005a.</title>
        <authorList>
            <person name="Adrian T.G.S."/>
            <person name="Chan K.G."/>
        </authorList>
    </citation>
    <scope>NUCLEOTIDE SEQUENCE [LARGE SCALE GENOMIC DNA]</scope>
    <source>
        <strain evidence="3 4">AD005a</strain>
    </source>
</reference>
<dbReference type="EMBL" id="JWLZ01000158">
    <property type="protein sequence ID" value="KHT63440.1"/>
    <property type="molecule type" value="Genomic_DNA"/>
</dbReference>
<feature type="region of interest" description="Disordered" evidence="1">
    <location>
        <begin position="566"/>
        <end position="641"/>
    </location>
</feature>
<dbReference type="InterPro" id="IPR001584">
    <property type="entry name" value="Integrase_cat-core"/>
</dbReference>
<comment type="caution">
    <text evidence="3">The sequence shown here is derived from an EMBL/GenBank/DDBJ whole genome shotgun (WGS) entry which is preliminary data.</text>
</comment>
<dbReference type="AlphaFoldDB" id="A0A0B9GFA0"/>
<name>A0A0B9GFA0_9GAMM</name>
<dbReference type="InterPro" id="IPR012337">
    <property type="entry name" value="RNaseH-like_sf"/>
</dbReference>
<dbReference type="GO" id="GO:0003676">
    <property type="term" value="F:nucleic acid binding"/>
    <property type="evidence" value="ECO:0007669"/>
    <property type="project" value="InterPro"/>
</dbReference>
<evidence type="ECO:0000259" key="2">
    <source>
        <dbReference type="PROSITE" id="PS50994"/>
    </source>
</evidence>
<dbReference type="Pfam" id="PF09299">
    <property type="entry name" value="Mu-transpos_C"/>
    <property type="match status" value="1"/>
</dbReference>
<dbReference type="GO" id="GO:0015074">
    <property type="term" value="P:DNA integration"/>
    <property type="evidence" value="ECO:0007669"/>
    <property type="project" value="InterPro"/>
</dbReference>
<sequence>MAGRFDDEFDAKYSEDDEKEFLESPESKRNRLQYGSLDSAKIIERDLDSFPEEQKTKALERYKLLSLVSKELVGGWTPKNLTPLIDKHFEKTALTQKPSYKTLIRWHNSFNQAKGSFTGLVDKHHQKGNRTARVVGDESYYEKALERFLDAVRPSIRAAYNVYCDNITVANENIVSGKIPQVSYQTFKNRIQKEQPYSVALARHGKYYADKLYNYYQSVDMPTRILERVEMDHTPLDLILLHDDLLVPLGRAHLTLLVDIFSGCIIGFHLGFKHPSYVSASKAIIHATKNKDYISGLPIEFENKWLCEGKIENLVVDNGAEFWSKSLEDSCLEAGINVVFNKVRKPWLKPFVERKFGEIIQGIVSWVPGKTFSNVLEKEDYNPEKDAVMRFSVFVEELHRWIVDVHNASADSRKARIPNLYWRKSYEVMPPLKLLPENEHTFTIAMGSLHHRKLTSKGIKFRHIDYDSTALMQYRKEYPQTKASANKKIKVDPDDISTIYIYLEELKGYIEIPSKDSKGYTHKLSLCEHEKLVKAHRGYIDGEVNVLSLAKARLALHERIQSEQENLKKMSFPERKRKAKATKKVAELSGVNSDTPQAQLSDKLPKNTSIVHSSDSPTEKEINPIEDFRSKWNKRRTERNG</sequence>
<evidence type="ECO:0000256" key="1">
    <source>
        <dbReference type="SAM" id="MobiDB-lite"/>
    </source>
</evidence>
<accession>A0A0B9GFA0</accession>
<dbReference type="Gene3D" id="3.30.420.10">
    <property type="entry name" value="Ribonuclease H-like superfamily/Ribonuclease H"/>
    <property type="match status" value="1"/>
</dbReference>
<gene>
    <name evidence="3" type="ORF">RJ45_12100</name>
</gene>
<dbReference type="Proteomes" id="UP000031278">
    <property type="component" value="Unassembled WGS sequence"/>
</dbReference>
<feature type="compositionally biased region" description="Polar residues" evidence="1">
    <location>
        <begin position="590"/>
        <end position="616"/>
    </location>
</feature>
<protein>
    <submittedName>
        <fullName evidence="3">Integrase</fullName>
    </submittedName>
</protein>
<dbReference type="SUPFAM" id="SSF53098">
    <property type="entry name" value="Ribonuclease H-like"/>
    <property type="match status" value="1"/>
</dbReference>
<organism evidence="3 4">
    <name type="scientific">Photobacterium gaetbulicola</name>
    <dbReference type="NCBI Taxonomy" id="1295392"/>
    <lineage>
        <taxon>Bacteria</taxon>
        <taxon>Pseudomonadati</taxon>
        <taxon>Pseudomonadota</taxon>
        <taxon>Gammaproteobacteria</taxon>
        <taxon>Vibrionales</taxon>
        <taxon>Vibrionaceae</taxon>
        <taxon>Photobacterium</taxon>
    </lineage>
</organism>
<evidence type="ECO:0000313" key="3">
    <source>
        <dbReference type="EMBL" id="KHT63440.1"/>
    </source>
</evidence>
<proteinExistence type="predicted"/>
<feature type="compositionally biased region" description="Basic residues" evidence="1">
    <location>
        <begin position="631"/>
        <end position="641"/>
    </location>
</feature>